<feature type="non-terminal residue" evidence="1">
    <location>
        <position position="1"/>
    </location>
</feature>
<name>X0WBJ8_9ZZZZ</name>
<gene>
    <name evidence="1" type="ORF">S01H1_37125</name>
</gene>
<proteinExistence type="predicted"/>
<evidence type="ECO:0000313" key="1">
    <source>
        <dbReference type="EMBL" id="GAG10041.1"/>
    </source>
</evidence>
<organism evidence="1">
    <name type="scientific">marine sediment metagenome</name>
    <dbReference type="NCBI Taxonomy" id="412755"/>
    <lineage>
        <taxon>unclassified sequences</taxon>
        <taxon>metagenomes</taxon>
        <taxon>ecological metagenomes</taxon>
    </lineage>
</organism>
<protein>
    <submittedName>
        <fullName evidence="1">Uncharacterized protein</fullName>
    </submittedName>
</protein>
<accession>X0WBJ8</accession>
<dbReference type="EMBL" id="BARS01023307">
    <property type="protein sequence ID" value="GAG10041.1"/>
    <property type="molecule type" value="Genomic_DNA"/>
</dbReference>
<comment type="caution">
    <text evidence="1">The sequence shown here is derived from an EMBL/GenBank/DDBJ whole genome shotgun (WGS) entry which is preliminary data.</text>
</comment>
<dbReference type="AlphaFoldDB" id="X0WBJ8"/>
<feature type="non-terminal residue" evidence="1">
    <location>
        <position position="270"/>
    </location>
</feature>
<reference evidence="1" key="1">
    <citation type="journal article" date="2014" name="Front. Microbiol.">
        <title>High frequency of phylogenetically diverse reductive dehalogenase-homologous genes in deep subseafloor sedimentary metagenomes.</title>
        <authorList>
            <person name="Kawai M."/>
            <person name="Futagami T."/>
            <person name="Toyoda A."/>
            <person name="Takaki Y."/>
            <person name="Nishi S."/>
            <person name="Hori S."/>
            <person name="Arai W."/>
            <person name="Tsubouchi T."/>
            <person name="Morono Y."/>
            <person name="Uchiyama I."/>
            <person name="Ito T."/>
            <person name="Fujiyama A."/>
            <person name="Inagaki F."/>
            <person name="Takami H."/>
        </authorList>
    </citation>
    <scope>NUCLEOTIDE SEQUENCE</scope>
    <source>
        <strain evidence="1">Expedition CK06-06</strain>
    </source>
</reference>
<sequence>GGGLAMNDGVVSCIGVLRSVLHHLSSAGRPLVEIHTEDLCTRIQRYGQVLGKYLATLTEEERRHFRQLRGIQGQTRRMRQCQKAIRDEMPEFDPDGLDEFLEEEKAQTNERAREIIVRIERTLQEVVIEELKGRYGEDPAEWWTNGVPRAVRVDVSRRYEEDNRKRGNEWSYLHLIQYKKIITQPENWDLFEPILAYGRSGNRDRRTSWLDSLNEQRKVAFHASSGKSISIEDLEKLQELDEWLATQVGQVGTQADEVASERPVPPKNAI</sequence>